<dbReference type="PANTHER" id="PTHR48475">
    <property type="entry name" value="RIBONUCLEASE H"/>
    <property type="match status" value="1"/>
</dbReference>
<accession>A0AAW2N3A8</accession>
<gene>
    <name evidence="1" type="ORF">Scaly_2041900</name>
</gene>
<sequence length="116" mass="13672">MATGETPFCLVHDTKEIIPAEIEEETKRISQYDPASKREGRFFDLTAMEERRDHAYAQRLHHKSLMIRSYKRKVRPRHFRVGDLVLKKVEVLKHVGKLDIAWEGPYKVVEIKKRGT</sequence>
<reference evidence="1" key="1">
    <citation type="submission" date="2020-06" db="EMBL/GenBank/DDBJ databases">
        <authorList>
            <person name="Li T."/>
            <person name="Hu X."/>
            <person name="Zhang T."/>
            <person name="Song X."/>
            <person name="Zhang H."/>
            <person name="Dai N."/>
            <person name="Sheng W."/>
            <person name="Hou X."/>
            <person name="Wei L."/>
        </authorList>
    </citation>
    <scope>NUCLEOTIDE SEQUENCE</scope>
    <source>
        <strain evidence="1">KEN8</strain>
        <tissue evidence="1">Leaf</tissue>
    </source>
</reference>
<organism evidence="1">
    <name type="scientific">Sesamum calycinum</name>
    <dbReference type="NCBI Taxonomy" id="2727403"/>
    <lineage>
        <taxon>Eukaryota</taxon>
        <taxon>Viridiplantae</taxon>
        <taxon>Streptophyta</taxon>
        <taxon>Embryophyta</taxon>
        <taxon>Tracheophyta</taxon>
        <taxon>Spermatophyta</taxon>
        <taxon>Magnoliopsida</taxon>
        <taxon>eudicotyledons</taxon>
        <taxon>Gunneridae</taxon>
        <taxon>Pentapetalae</taxon>
        <taxon>asterids</taxon>
        <taxon>lamiids</taxon>
        <taxon>Lamiales</taxon>
        <taxon>Pedaliaceae</taxon>
        <taxon>Sesamum</taxon>
    </lineage>
</organism>
<reference evidence="1" key="2">
    <citation type="journal article" date="2024" name="Plant">
        <title>Genomic evolution and insights into agronomic trait innovations of Sesamum species.</title>
        <authorList>
            <person name="Miao H."/>
            <person name="Wang L."/>
            <person name="Qu L."/>
            <person name="Liu H."/>
            <person name="Sun Y."/>
            <person name="Le M."/>
            <person name="Wang Q."/>
            <person name="Wei S."/>
            <person name="Zheng Y."/>
            <person name="Lin W."/>
            <person name="Duan Y."/>
            <person name="Cao H."/>
            <person name="Xiong S."/>
            <person name="Wang X."/>
            <person name="Wei L."/>
            <person name="Li C."/>
            <person name="Ma Q."/>
            <person name="Ju M."/>
            <person name="Zhao R."/>
            <person name="Li G."/>
            <person name="Mu C."/>
            <person name="Tian Q."/>
            <person name="Mei H."/>
            <person name="Zhang T."/>
            <person name="Gao T."/>
            <person name="Zhang H."/>
        </authorList>
    </citation>
    <scope>NUCLEOTIDE SEQUENCE</scope>
    <source>
        <strain evidence="1">KEN8</strain>
    </source>
</reference>
<dbReference type="AlphaFoldDB" id="A0AAW2N3A8"/>
<comment type="caution">
    <text evidence="1">The sequence shown here is derived from an EMBL/GenBank/DDBJ whole genome shotgun (WGS) entry which is preliminary data.</text>
</comment>
<evidence type="ECO:0000313" key="1">
    <source>
        <dbReference type="EMBL" id="KAL0337668.1"/>
    </source>
</evidence>
<proteinExistence type="predicted"/>
<dbReference type="EMBL" id="JACGWM010000012">
    <property type="protein sequence ID" value="KAL0337668.1"/>
    <property type="molecule type" value="Genomic_DNA"/>
</dbReference>
<dbReference type="PANTHER" id="PTHR48475:SF2">
    <property type="entry name" value="RIBONUCLEASE H"/>
    <property type="match status" value="1"/>
</dbReference>
<name>A0AAW2N3A8_9LAMI</name>
<protein>
    <submittedName>
        <fullName evidence="1">Uncharacterized protein</fullName>
    </submittedName>
</protein>